<dbReference type="GO" id="GO:0016491">
    <property type="term" value="F:oxidoreductase activity"/>
    <property type="evidence" value="ECO:0007669"/>
    <property type="project" value="UniProtKB-KW"/>
</dbReference>
<gene>
    <name evidence="4" type="ORF">ACFFN0_07380</name>
</gene>
<evidence type="ECO:0000256" key="2">
    <source>
        <dbReference type="ARBA" id="ARBA00023002"/>
    </source>
</evidence>
<proteinExistence type="inferred from homology"/>
<organism evidence="4 5">
    <name type="scientific">Ornithinimicrobium kibberense</name>
    <dbReference type="NCBI Taxonomy" id="282060"/>
    <lineage>
        <taxon>Bacteria</taxon>
        <taxon>Bacillati</taxon>
        <taxon>Actinomycetota</taxon>
        <taxon>Actinomycetes</taxon>
        <taxon>Micrococcales</taxon>
        <taxon>Ornithinimicrobiaceae</taxon>
        <taxon>Ornithinimicrobium</taxon>
    </lineage>
</organism>
<evidence type="ECO:0000256" key="3">
    <source>
        <dbReference type="RuleBase" id="RU000363"/>
    </source>
</evidence>
<dbReference type="Proteomes" id="UP001589613">
    <property type="component" value="Unassembled WGS sequence"/>
</dbReference>
<dbReference type="EC" id="1.-.-.-" evidence="4"/>
<dbReference type="PRINTS" id="PR00080">
    <property type="entry name" value="SDRFAMILY"/>
</dbReference>
<dbReference type="PIRSF" id="PIRSF000126">
    <property type="entry name" value="11-beta-HSD1"/>
    <property type="match status" value="1"/>
</dbReference>
<dbReference type="InterPro" id="IPR002347">
    <property type="entry name" value="SDR_fam"/>
</dbReference>
<evidence type="ECO:0000313" key="4">
    <source>
        <dbReference type="EMBL" id="MFB9731860.1"/>
    </source>
</evidence>
<dbReference type="RefSeq" id="WP_075958119.1">
    <property type="nucleotide sequence ID" value="NZ_JBHMAX010000015.1"/>
</dbReference>
<comment type="caution">
    <text evidence="4">The sequence shown here is derived from an EMBL/GenBank/DDBJ whole genome shotgun (WGS) entry which is preliminary data.</text>
</comment>
<dbReference type="PRINTS" id="PR00081">
    <property type="entry name" value="GDHRDH"/>
</dbReference>
<protein>
    <submittedName>
        <fullName evidence="4">SDR family NAD(P)-dependent oxidoreductase</fullName>
        <ecNumber evidence="4">1.-.-.-</ecNumber>
    </submittedName>
</protein>
<dbReference type="PANTHER" id="PTHR44196">
    <property type="entry name" value="DEHYDROGENASE/REDUCTASE SDR FAMILY MEMBER 7B"/>
    <property type="match status" value="1"/>
</dbReference>
<dbReference type="CDD" id="cd05233">
    <property type="entry name" value="SDR_c"/>
    <property type="match status" value="1"/>
</dbReference>
<name>A0ABV5V257_9MICO</name>
<accession>A0ABV5V257</accession>
<dbReference type="Pfam" id="PF00106">
    <property type="entry name" value="adh_short"/>
    <property type="match status" value="1"/>
</dbReference>
<evidence type="ECO:0000256" key="1">
    <source>
        <dbReference type="ARBA" id="ARBA00006484"/>
    </source>
</evidence>
<keyword evidence="5" id="KW-1185">Reference proteome</keyword>
<dbReference type="PANTHER" id="PTHR44196:SF2">
    <property type="entry name" value="SHORT-CHAIN DEHYDROGENASE-RELATED"/>
    <property type="match status" value="1"/>
</dbReference>
<dbReference type="Gene3D" id="3.40.50.720">
    <property type="entry name" value="NAD(P)-binding Rossmann-like Domain"/>
    <property type="match status" value="1"/>
</dbReference>
<comment type="similarity">
    <text evidence="1 3">Belongs to the short-chain dehydrogenases/reductases (SDR) family.</text>
</comment>
<reference evidence="4 5" key="1">
    <citation type="submission" date="2024-09" db="EMBL/GenBank/DDBJ databases">
        <authorList>
            <person name="Sun Q."/>
            <person name="Mori K."/>
        </authorList>
    </citation>
    <scope>NUCLEOTIDE SEQUENCE [LARGE SCALE GENOMIC DNA]</scope>
    <source>
        <strain evidence="4 5">JCM 12763</strain>
    </source>
</reference>
<keyword evidence="2 4" id="KW-0560">Oxidoreductase</keyword>
<dbReference type="InterPro" id="IPR036291">
    <property type="entry name" value="NAD(P)-bd_dom_sf"/>
</dbReference>
<sequence>MGTALVTGASSGLGLEFARQLAGRGHDVVLVARDQARLEAAAEDLRTQHGVGVEVLVADLAHREQLHRVAARLADPDRPVDLLVNNAGFGSRRGFVRGDLAEEERAVDVMVRAVMVLSHAAGGAMRARRRGAILNVSSVASFAVMGHYSAIKSYVTVLSEALATELAPHGVTVTAVCPGFVRTEFHQRAQMNMSRLPDALWLEAPDVVRAALDDVARGRVVSVPSLTYKGVVGVLRVVPRVLTRRVAGALADRRRGVRPPA</sequence>
<dbReference type="EMBL" id="JBHMAX010000015">
    <property type="protein sequence ID" value="MFB9731860.1"/>
    <property type="molecule type" value="Genomic_DNA"/>
</dbReference>
<dbReference type="SUPFAM" id="SSF51735">
    <property type="entry name" value="NAD(P)-binding Rossmann-fold domains"/>
    <property type="match status" value="1"/>
</dbReference>
<evidence type="ECO:0000313" key="5">
    <source>
        <dbReference type="Proteomes" id="UP001589613"/>
    </source>
</evidence>